<protein>
    <submittedName>
        <fullName evidence="3">Uncharacterized protein</fullName>
    </submittedName>
</protein>
<feature type="transmembrane region" description="Helical" evidence="2">
    <location>
        <begin position="6"/>
        <end position="28"/>
    </location>
</feature>
<dbReference type="AlphaFoldDB" id="A0A8S3HYZ5"/>
<dbReference type="EMBL" id="CAJOBI010322520">
    <property type="protein sequence ID" value="CAF5187283.1"/>
    <property type="molecule type" value="Genomic_DNA"/>
</dbReference>
<reference evidence="3" key="1">
    <citation type="submission" date="2021-02" db="EMBL/GenBank/DDBJ databases">
        <authorList>
            <person name="Nowell W R."/>
        </authorList>
    </citation>
    <scope>NUCLEOTIDE SEQUENCE</scope>
</reference>
<organism evidence="3 4">
    <name type="scientific">Rotaria magnacalcarata</name>
    <dbReference type="NCBI Taxonomy" id="392030"/>
    <lineage>
        <taxon>Eukaryota</taxon>
        <taxon>Metazoa</taxon>
        <taxon>Spiralia</taxon>
        <taxon>Gnathifera</taxon>
        <taxon>Rotifera</taxon>
        <taxon>Eurotatoria</taxon>
        <taxon>Bdelloidea</taxon>
        <taxon>Philodinida</taxon>
        <taxon>Philodinidae</taxon>
        <taxon>Rotaria</taxon>
    </lineage>
</organism>
<evidence type="ECO:0000256" key="1">
    <source>
        <dbReference type="SAM" id="MobiDB-lite"/>
    </source>
</evidence>
<accession>A0A8S3HYZ5</accession>
<comment type="caution">
    <text evidence="3">The sequence shown here is derived from an EMBL/GenBank/DDBJ whole genome shotgun (WGS) entry which is preliminary data.</text>
</comment>
<feature type="region of interest" description="Disordered" evidence="1">
    <location>
        <begin position="77"/>
        <end position="100"/>
    </location>
</feature>
<sequence>MFLSVITGLIIAISSVMDYFFSLLHILFKKPMRPEGVVEIDPIEHIYVHPECTKGLKDYSSNCATTAYESFLSGLRLSGDRPQFSYRQSSDEPFKSYTYK</sequence>
<proteinExistence type="predicted"/>
<gene>
    <name evidence="3" type="ORF">SMN809_LOCUS70926</name>
</gene>
<evidence type="ECO:0000313" key="4">
    <source>
        <dbReference type="Proteomes" id="UP000676336"/>
    </source>
</evidence>
<keyword evidence="2" id="KW-1133">Transmembrane helix</keyword>
<keyword evidence="2" id="KW-0812">Transmembrane</keyword>
<name>A0A8S3HYZ5_9BILA</name>
<dbReference type="Proteomes" id="UP000676336">
    <property type="component" value="Unassembled WGS sequence"/>
</dbReference>
<evidence type="ECO:0000256" key="2">
    <source>
        <dbReference type="SAM" id="Phobius"/>
    </source>
</evidence>
<evidence type="ECO:0000313" key="3">
    <source>
        <dbReference type="EMBL" id="CAF5187283.1"/>
    </source>
</evidence>
<keyword evidence="2" id="KW-0472">Membrane</keyword>